<feature type="compositionally biased region" description="Basic residues" evidence="2">
    <location>
        <begin position="182"/>
        <end position="194"/>
    </location>
</feature>
<dbReference type="Pfam" id="PF02397">
    <property type="entry name" value="Bac_transf"/>
    <property type="match status" value="1"/>
</dbReference>
<accession>A0A7M2WSI5</accession>
<organism evidence="5 6">
    <name type="scientific">Humisphaera borealis</name>
    <dbReference type="NCBI Taxonomy" id="2807512"/>
    <lineage>
        <taxon>Bacteria</taxon>
        <taxon>Pseudomonadati</taxon>
        <taxon>Planctomycetota</taxon>
        <taxon>Phycisphaerae</taxon>
        <taxon>Tepidisphaerales</taxon>
        <taxon>Tepidisphaeraceae</taxon>
        <taxon>Humisphaera</taxon>
    </lineage>
</organism>
<dbReference type="InterPro" id="IPR003362">
    <property type="entry name" value="Bact_transf"/>
</dbReference>
<keyword evidence="6" id="KW-1185">Reference proteome</keyword>
<gene>
    <name evidence="5" type="ORF">IPV69_19785</name>
</gene>
<feature type="transmembrane region" description="Helical" evidence="3">
    <location>
        <begin position="271"/>
        <end position="294"/>
    </location>
</feature>
<feature type="region of interest" description="Disordered" evidence="2">
    <location>
        <begin position="136"/>
        <end position="208"/>
    </location>
</feature>
<keyword evidence="3" id="KW-0472">Membrane</keyword>
<evidence type="ECO:0000313" key="6">
    <source>
        <dbReference type="Proteomes" id="UP000593765"/>
    </source>
</evidence>
<protein>
    <submittedName>
        <fullName evidence="5">Sugar transferase</fullName>
    </submittedName>
</protein>
<dbReference type="AlphaFoldDB" id="A0A7M2WSI5"/>
<dbReference type="RefSeq" id="WP_206291452.1">
    <property type="nucleotide sequence ID" value="NZ_CP063458.1"/>
</dbReference>
<evidence type="ECO:0000313" key="5">
    <source>
        <dbReference type="EMBL" id="QOV88468.1"/>
    </source>
</evidence>
<dbReference type="PANTHER" id="PTHR30576">
    <property type="entry name" value="COLANIC BIOSYNTHESIS UDP-GLUCOSE LIPID CARRIER TRANSFERASE"/>
    <property type="match status" value="1"/>
</dbReference>
<feature type="compositionally biased region" description="Basic and acidic residues" evidence="2">
    <location>
        <begin position="152"/>
        <end position="170"/>
    </location>
</feature>
<feature type="domain" description="Bacterial sugar transferase" evidence="4">
    <location>
        <begin position="268"/>
        <end position="455"/>
    </location>
</feature>
<dbReference type="EMBL" id="CP063458">
    <property type="protein sequence ID" value="QOV88468.1"/>
    <property type="molecule type" value="Genomic_DNA"/>
</dbReference>
<evidence type="ECO:0000256" key="3">
    <source>
        <dbReference type="SAM" id="Phobius"/>
    </source>
</evidence>
<proteinExistence type="inferred from homology"/>
<dbReference type="KEGG" id="hbs:IPV69_19785"/>
<dbReference type="PANTHER" id="PTHR30576:SF10">
    <property type="entry name" value="SLL5057 PROTEIN"/>
    <property type="match status" value="1"/>
</dbReference>
<evidence type="ECO:0000259" key="4">
    <source>
        <dbReference type="Pfam" id="PF02397"/>
    </source>
</evidence>
<keyword evidence="3" id="KW-0812">Transmembrane</keyword>
<comment type="similarity">
    <text evidence="1">Belongs to the bacterial sugar transferase family.</text>
</comment>
<evidence type="ECO:0000256" key="1">
    <source>
        <dbReference type="ARBA" id="ARBA00006464"/>
    </source>
</evidence>
<sequence length="461" mass="51155">MKSVSDRLTKRRSLSRTLWRTLESLPTSEQIERLITREVARAERNGLHFSLVLFRVKRGGRLGLNEKRLALTLLRRVRVTDEVGWFDADHLCAVLPDTSSQGAQIFADSACDMVARKGPRPIAVVYSFPFDWIDGDNDDDDNDRPGGKGPGGRHEPAARARTDLRTDRLGLGDLVGEDAAHNGHHHNGHKGNGKQRHDDPAPLNRHAGGGVAVMEAPSAIAELLRAAPAKDPRTLGALGTAPRTDGANVGHEVKPIQDLLVRPMPIWKRSLDLFCALGMITMLSPLLLVAAAMIKLTSKGPVIFKQKRAGLGGRPFTIYKFRTMCNDAEAKKKALRQFSEQDGPAFKMARDPRITRVGAILRKTSIDELPQLFNVVKGDMSLVGPRPLPLDEQDAAETWQQRRLDVTPGLTCIWQITGRSKVSFAEWVRMDVAYMRRRTIFHDLAILFKTVPAVLLRRGAR</sequence>
<keyword evidence="5" id="KW-0808">Transferase</keyword>
<dbReference type="GO" id="GO:0016780">
    <property type="term" value="F:phosphotransferase activity, for other substituted phosphate groups"/>
    <property type="evidence" value="ECO:0007669"/>
    <property type="project" value="TreeGrafter"/>
</dbReference>
<name>A0A7M2WSI5_9BACT</name>
<evidence type="ECO:0000256" key="2">
    <source>
        <dbReference type="SAM" id="MobiDB-lite"/>
    </source>
</evidence>
<keyword evidence="3" id="KW-1133">Transmembrane helix</keyword>
<dbReference type="Proteomes" id="UP000593765">
    <property type="component" value="Chromosome"/>
</dbReference>
<reference evidence="5 6" key="1">
    <citation type="submission" date="2020-10" db="EMBL/GenBank/DDBJ databases">
        <title>Wide distribution of Phycisphaera-like planctomycetes from WD2101 soil group in peatlands and genome analysis of the first cultivated representative.</title>
        <authorList>
            <person name="Dedysh S.N."/>
            <person name="Beletsky A.V."/>
            <person name="Ivanova A."/>
            <person name="Kulichevskaya I.S."/>
            <person name="Suzina N.E."/>
            <person name="Philippov D.A."/>
            <person name="Rakitin A.L."/>
            <person name="Mardanov A.V."/>
            <person name="Ravin N.V."/>
        </authorList>
    </citation>
    <scope>NUCLEOTIDE SEQUENCE [LARGE SCALE GENOMIC DNA]</scope>
    <source>
        <strain evidence="5 6">M1803</strain>
    </source>
</reference>